<dbReference type="EMBL" id="CP071696">
    <property type="protein sequence ID" value="QTX04408.1"/>
    <property type="molecule type" value="Genomic_DNA"/>
</dbReference>
<dbReference type="Pfam" id="PF00005">
    <property type="entry name" value="ABC_tran"/>
    <property type="match status" value="1"/>
</dbReference>
<evidence type="ECO:0000313" key="7">
    <source>
        <dbReference type="Proteomes" id="UP000671914"/>
    </source>
</evidence>
<accession>A0A975FMU7</accession>
<dbReference type="InterPro" id="IPR050093">
    <property type="entry name" value="ABC_SmlMolc_Importer"/>
</dbReference>
<dbReference type="Proteomes" id="UP000671914">
    <property type="component" value="Chromosome"/>
</dbReference>
<feature type="domain" description="ABC transporter" evidence="5">
    <location>
        <begin position="4"/>
        <end position="240"/>
    </location>
</feature>
<dbReference type="SUPFAM" id="SSF50331">
    <property type="entry name" value="MOP-like"/>
    <property type="match status" value="1"/>
</dbReference>
<reference evidence="6" key="1">
    <citation type="submission" date="2021-03" db="EMBL/GenBank/DDBJ databases">
        <title>Agromyces archimandritus sp. nov., isolated from the cockroach Archimandrita tessellata.</title>
        <authorList>
            <person name="Guzman J."/>
            <person name="Ortuzar M."/>
            <person name="Poehlein A."/>
            <person name="Daniel R."/>
            <person name="Trujillo M."/>
            <person name="Vilcinskas A."/>
        </authorList>
    </citation>
    <scope>NUCLEOTIDE SEQUENCE</scope>
    <source>
        <strain evidence="6">G127AT</strain>
    </source>
</reference>
<dbReference type="FunFam" id="3.40.50.300:FF:000425">
    <property type="entry name" value="Probable ABC transporter, ATP-binding subunit"/>
    <property type="match status" value="1"/>
</dbReference>
<dbReference type="InterPro" id="IPR003439">
    <property type="entry name" value="ABC_transporter-like_ATP-bd"/>
</dbReference>
<evidence type="ECO:0000313" key="6">
    <source>
        <dbReference type="EMBL" id="QTX04408.1"/>
    </source>
</evidence>
<dbReference type="AlphaFoldDB" id="A0A975FMU7"/>
<keyword evidence="1" id="KW-0813">Transport</keyword>
<evidence type="ECO:0000256" key="1">
    <source>
        <dbReference type="ARBA" id="ARBA00022448"/>
    </source>
</evidence>
<evidence type="ECO:0000259" key="5">
    <source>
        <dbReference type="PROSITE" id="PS50893"/>
    </source>
</evidence>
<keyword evidence="2" id="KW-0547">Nucleotide-binding</keyword>
<dbReference type="EC" id="7.6.2.9" evidence="4"/>
<dbReference type="PANTHER" id="PTHR42781">
    <property type="entry name" value="SPERMIDINE/PUTRESCINE IMPORT ATP-BINDING PROTEIN POTA"/>
    <property type="match status" value="1"/>
</dbReference>
<proteinExistence type="predicted"/>
<dbReference type="InterPro" id="IPR003593">
    <property type="entry name" value="AAA+_ATPase"/>
</dbReference>
<dbReference type="KEGG" id="aarc:G127AT_14215"/>
<evidence type="ECO:0000256" key="2">
    <source>
        <dbReference type="ARBA" id="ARBA00022741"/>
    </source>
</evidence>
<dbReference type="RefSeq" id="WP_210897965.1">
    <property type="nucleotide sequence ID" value="NZ_CP071696.1"/>
</dbReference>
<dbReference type="SUPFAM" id="SSF52540">
    <property type="entry name" value="P-loop containing nucleoside triphosphate hydrolases"/>
    <property type="match status" value="1"/>
</dbReference>
<dbReference type="PROSITE" id="PS50893">
    <property type="entry name" value="ABC_TRANSPORTER_2"/>
    <property type="match status" value="1"/>
</dbReference>
<gene>
    <name evidence="6" type="ORF">G127AT_14215</name>
</gene>
<dbReference type="PROSITE" id="PS00211">
    <property type="entry name" value="ABC_TRANSPORTER_1"/>
    <property type="match status" value="1"/>
</dbReference>
<dbReference type="Gene3D" id="2.40.50.100">
    <property type="match status" value="1"/>
</dbReference>
<dbReference type="InterPro" id="IPR017871">
    <property type="entry name" value="ABC_transporter-like_CS"/>
</dbReference>
<keyword evidence="3 6" id="KW-0067">ATP-binding</keyword>
<dbReference type="GO" id="GO:0005524">
    <property type="term" value="F:ATP binding"/>
    <property type="evidence" value="ECO:0007669"/>
    <property type="project" value="UniProtKB-KW"/>
</dbReference>
<dbReference type="InterPro" id="IPR027417">
    <property type="entry name" value="P-loop_NTPase"/>
</dbReference>
<protein>
    <recommendedName>
        <fullName evidence="4">ABC-type quaternary amine transporter</fullName>
        <ecNumber evidence="4">7.6.2.9</ecNumber>
    </recommendedName>
</protein>
<evidence type="ECO:0000256" key="3">
    <source>
        <dbReference type="ARBA" id="ARBA00022840"/>
    </source>
</evidence>
<dbReference type="PANTHER" id="PTHR42781:SF4">
    <property type="entry name" value="SPERMIDINE_PUTRESCINE IMPORT ATP-BINDING PROTEIN POTA"/>
    <property type="match status" value="1"/>
</dbReference>
<evidence type="ECO:0000256" key="4">
    <source>
        <dbReference type="ARBA" id="ARBA00066388"/>
    </source>
</evidence>
<name>A0A975FMU7_9MICO</name>
<dbReference type="GO" id="GO:0016887">
    <property type="term" value="F:ATP hydrolysis activity"/>
    <property type="evidence" value="ECO:0007669"/>
    <property type="project" value="InterPro"/>
</dbReference>
<dbReference type="GO" id="GO:0015418">
    <property type="term" value="F:ABC-type quaternary ammonium compound transporting activity"/>
    <property type="evidence" value="ECO:0007669"/>
    <property type="project" value="UniProtKB-EC"/>
</dbReference>
<dbReference type="Gene3D" id="3.40.50.300">
    <property type="entry name" value="P-loop containing nucleotide triphosphate hydrolases"/>
    <property type="match status" value="1"/>
</dbReference>
<keyword evidence="7" id="KW-1185">Reference proteome</keyword>
<dbReference type="InterPro" id="IPR008995">
    <property type="entry name" value="Mo/tungstate-bd_C_term_dom"/>
</dbReference>
<sequence>MTEVRVSGMTKKYGSKPAIHGLDVTIRSGEFVTLLGPSGCGKTTTLRCMAGLERPSSGSIAMGERTVVDVANGVFVPPEKRHVGMVFQSYALWPHMSVDENVAYPLKVAGVRGGERRARLAEALAAVGLAEFGDRPVTALSGGQQQRVALARALAARPSVIFYDEPLSNLDSKLRYAMGQQVRSLHDRYETTSVYVTHDQEEAITLSDRIIVMNNGRIEQDGTPEELYDRPRTAYVADFMGFSNIVTGTVVGSGSGLVDLRVDGADLVLRGFAAEAPGSGARAALAFRASHVHIDDRDSRRPGSFDATVVRSTFLGSAVNLLLDANGLTVRARIERAELERLGMDRPAAGAVLPFSVSGSGAVIVPSEEAGAADAGPADEDAELAVVAERHAVTV</sequence>
<dbReference type="SMART" id="SM00382">
    <property type="entry name" value="AAA"/>
    <property type="match status" value="1"/>
</dbReference>
<organism evidence="6 7">
    <name type="scientific">Agromyces archimandritae</name>
    <dbReference type="NCBI Taxonomy" id="2781962"/>
    <lineage>
        <taxon>Bacteria</taxon>
        <taxon>Bacillati</taxon>
        <taxon>Actinomycetota</taxon>
        <taxon>Actinomycetes</taxon>
        <taxon>Micrococcales</taxon>
        <taxon>Microbacteriaceae</taxon>
        <taxon>Agromyces</taxon>
    </lineage>
</organism>